<evidence type="ECO:0000313" key="2">
    <source>
        <dbReference type="Proteomes" id="UP000324965"/>
    </source>
</evidence>
<accession>A0A5B0BI14</accession>
<protein>
    <recommendedName>
        <fullName evidence="3">DUF3168 domain-containing protein</fullName>
    </recommendedName>
</protein>
<dbReference type="AlphaFoldDB" id="A0A5B0BI14"/>
<gene>
    <name evidence="1" type="ORF">FGF04_04615</name>
</gene>
<sequence>MAISITVFPDAELMAMNFLAEYFGEDAFVCSTAPEAGSFEELLPIVRVSRIGGTWRVRKALDEPSIDVDVWSTDAALSHSLANRARGALEGMVGDQRDGGLVTFSSEISGPGRRPDENPKVYRIGFTVGLCVRPA</sequence>
<dbReference type="RefSeq" id="WP_149509925.1">
    <property type="nucleotide sequence ID" value="NZ_VDFC01000013.1"/>
</dbReference>
<dbReference type="OrthoDB" id="4200051at2"/>
<proteinExistence type="predicted"/>
<comment type="caution">
    <text evidence="1">The sequence shown here is derived from an EMBL/GenBank/DDBJ whole genome shotgun (WGS) entry which is preliminary data.</text>
</comment>
<keyword evidence="2" id="KW-1185">Reference proteome</keyword>
<dbReference type="Proteomes" id="UP000324965">
    <property type="component" value="Unassembled WGS sequence"/>
</dbReference>
<organism evidence="1 2">
    <name type="scientific">Streptomyces apricus</name>
    <dbReference type="NCBI Taxonomy" id="1828112"/>
    <lineage>
        <taxon>Bacteria</taxon>
        <taxon>Bacillati</taxon>
        <taxon>Actinomycetota</taxon>
        <taxon>Actinomycetes</taxon>
        <taxon>Kitasatosporales</taxon>
        <taxon>Streptomycetaceae</taxon>
        <taxon>Streptomyces</taxon>
    </lineage>
</organism>
<evidence type="ECO:0008006" key="3">
    <source>
        <dbReference type="Google" id="ProtNLM"/>
    </source>
</evidence>
<dbReference type="EMBL" id="VDFC01000013">
    <property type="protein sequence ID" value="KAA0941844.1"/>
    <property type="molecule type" value="Genomic_DNA"/>
</dbReference>
<evidence type="ECO:0000313" key="1">
    <source>
        <dbReference type="EMBL" id="KAA0941844.1"/>
    </source>
</evidence>
<reference evidence="1 2" key="1">
    <citation type="submission" date="2019-05" db="EMBL/GenBank/DDBJ databases">
        <authorList>
            <person name="Hariharan J."/>
            <person name="Choudoir M.J."/>
            <person name="Diebold P."/>
            <person name="Panke-Buisse K."/>
            <person name="Buckley D.H."/>
        </authorList>
    </citation>
    <scope>NUCLEOTIDE SEQUENCE [LARGE SCALE GENOMIC DNA]</scope>
    <source>
        <strain evidence="1 2">SUN51</strain>
    </source>
</reference>
<name>A0A5B0BI14_9ACTN</name>